<organism evidence="8 9">
    <name type="scientific">Portunus trituberculatus</name>
    <name type="common">Swimming crab</name>
    <name type="synonym">Neptunus trituberculatus</name>
    <dbReference type="NCBI Taxonomy" id="210409"/>
    <lineage>
        <taxon>Eukaryota</taxon>
        <taxon>Metazoa</taxon>
        <taxon>Ecdysozoa</taxon>
        <taxon>Arthropoda</taxon>
        <taxon>Crustacea</taxon>
        <taxon>Multicrustacea</taxon>
        <taxon>Malacostraca</taxon>
        <taxon>Eumalacostraca</taxon>
        <taxon>Eucarida</taxon>
        <taxon>Decapoda</taxon>
        <taxon>Pleocyemata</taxon>
        <taxon>Brachyura</taxon>
        <taxon>Eubrachyura</taxon>
        <taxon>Portunoidea</taxon>
        <taxon>Portunidae</taxon>
        <taxon>Portuninae</taxon>
        <taxon>Portunus</taxon>
    </lineage>
</organism>
<keyword evidence="6" id="KW-0406">Ion transport</keyword>
<proteinExistence type="inferred from homology"/>
<name>A0A5B7H7Z5_PORTR</name>
<evidence type="ECO:0000256" key="1">
    <source>
        <dbReference type="ARBA" id="ARBA00004370"/>
    </source>
</evidence>
<keyword evidence="4 6" id="KW-0472">Membrane</keyword>
<comment type="function">
    <text evidence="6">Forms chloride channels.</text>
</comment>
<keyword evidence="6" id="KW-1003">Cell membrane</keyword>
<dbReference type="PANTHER" id="PTHR10736:SF0">
    <property type="entry name" value="BESTROPHIN HOMOLOG"/>
    <property type="match status" value="1"/>
</dbReference>
<keyword evidence="6" id="KW-0407">Ion channel</keyword>
<evidence type="ECO:0000256" key="6">
    <source>
        <dbReference type="RuleBase" id="RU363126"/>
    </source>
</evidence>
<reference evidence="8 9" key="1">
    <citation type="submission" date="2019-05" db="EMBL/GenBank/DDBJ databases">
        <title>Another draft genome of Portunus trituberculatus and its Hox gene families provides insights of decapod evolution.</title>
        <authorList>
            <person name="Jeong J.-H."/>
            <person name="Song I."/>
            <person name="Kim S."/>
            <person name="Choi T."/>
            <person name="Kim D."/>
            <person name="Ryu S."/>
            <person name="Kim W."/>
        </authorList>
    </citation>
    <scope>NUCLEOTIDE SEQUENCE [LARGE SCALE GENOMIC DNA]</scope>
    <source>
        <tissue evidence="8">Muscle</tissue>
    </source>
</reference>
<dbReference type="Pfam" id="PF01062">
    <property type="entry name" value="Bestrophin"/>
    <property type="match status" value="1"/>
</dbReference>
<dbReference type="Proteomes" id="UP000324222">
    <property type="component" value="Unassembled WGS sequence"/>
</dbReference>
<evidence type="ECO:0000313" key="9">
    <source>
        <dbReference type="Proteomes" id="UP000324222"/>
    </source>
</evidence>
<accession>A0A5B7H7Z5</accession>
<dbReference type="GO" id="GO:0005254">
    <property type="term" value="F:chloride channel activity"/>
    <property type="evidence" value="ECO:0007669"/>
    <property type="project" value="UniProtKB-KW"/>
</dbReference>
<evidence type="ECO:0000256" key="4">
    <source>
        <dbReference type="ARBA" id="ARBA00023136"/>
    </source>
</evidence>
<dbReference type="GO" id="GO:0034707">
    <property type="term" value="C:chloride channel complex"/>
    <property type="evidence" value="ECO:0007669"/>
    <property type="project" value="UniProtKB-KW"/>
</dbReference>
<dbReference type="EMBL" id="VSRR010027595">
    <property type="protein sequence ID" value="MPC68280.1"/>
    <property type="molecule type" value="Genomic_DNA"/>
</dbReference>
<keyword evidence="9" id="KW-1185">Reference proteome</keyword>
<keyword evidence="6" id="KW-0813">Transport</keyword>
<sequence>MYNEVSFHNLCRWRGSLYKLVWPDTCVYCLLYFLCSMVYRFGLDEEQRRIFEHVALYCDYFRNLIPISFVLGFYVSVVVQRWWEQYLSIPWPDSLALLCTAYIGGRVRNTKEYKRRQTATGHKVLIRLFVETNFLTTSDRDRTAKQKAPSHPLLPPAEAGRKKKR</sequence>
<dbReference type="AlphaFoldDB" id="A0A5B7H7Z5"/>
<evidence type="ECO:0000313" key="8">
    <source>
        <dbReference type="EMBL" id="MPC68280.1"/>
    </source>
</evidence>
<keyword evidence="2 6" id="KW-0812">Transmembrane</keyword>
<feature type="transmembrane region" description="Helical" evidence="6">
    <location>
        <begin position="64"/>
        <end position="83"/>
    </location>
</feature>
<dbReference type="PANTHER" id="PTHR10736">
    <property type="entry name" value="BESTROPHIN"/>
    <property type="match status" value="1"/>
</dbReference>
<evidence type="ECO:0000256" key="5">
    <source>
        <dbReference type="ARBA" id="ARBA00034769"/>
    </source>
</evidence>
<feature type="region of interest" description="Disordered" evidence="7">
    <location>
        <begin position="140"/>
        <end position="165"/>
    </location>
</feature>
<comment type="caution">
    <text evidence="8">The sequence shown here is derived from an EMBL/GenBank/DDBJ whole genome shotgun (WGS) entry which is preliminary data.</text>
</comment>
<protein>
    <recommendedName>
        <fullName evidence="6">Bestrophin homolog</fullName>
    </recommendedName>
</protein>
<dbReference type="InterPro" id="IPR000615">
    <property type="entry name" value="Bestrophin"/>
</dbReference>
<evidence type="ECO:0000256" key="7">
    <source>
        <dbReference type="SAM" id="MobiDB-lite"/>
    </source>
</evidence>
<evidence type="ECO:0000256" key="2">
    <source>
        <dbReference type="ARBA" id="ARBA00022692"/>
    </source>
</evidence>
<keyword evidence="6" id="KW-0869">Chloride channel</keyword>
<feature type="transmembrane region" description="Helical" evidence="6">
    <location>
        <begin position="89"/>
        <end position="107"/>
    </location>
</feature>
<dbReference type="InterPro" id="IPR021134">
    <property type="entry name" value="Bestrophin-like"/>
</dbReference>
<keyword evidence="6" id="KW-0868">Chloride</keyword>
<feature type="transmembrane region" description="Helical" evidence="6">
    <location>
        <begin position="20"/>
        <end position="43"/>
    </location>
</feature>
<comment type="similarity">
    <text evidence="5 6">Belongs to the anion channel-forming bestrophin (TC 1.A.46) family. Calcium-sensitive chloride channel subfamily.</text>
</comment>
<dbReference type="GO" id="GO:0005886">
    <property type="term" value="C:plasma membrane"/>
    <property type="evidence" value="ECO:0007669"/>
    <property type="project" value="UniProtKB-SubCell"/>
</dbReference>
<evidence type="ECO:0000256" key="3">
    <source>
        <dbReference type="ARBA" id="ARBA00022989"/>
    </source>
</evidence>
<comment type="subcellular location">
    <subcellularLocation>
        <location evidence="6">Cell membrane</location>
        <topology evidence="6">Multi-pass membrane protein</topology>
    </subcellularLocation>
    <subcellularLocation>
        <location evidence="1">Membrane</location>
    </subcellularLocation>
</comment>
<keyword evidence="3 6" id="KW-1133">Transmembrane helix</keyword>
<gene>
    <name evidence="8" type="primary">BEST1</name>
    <name evidence="8" type="ORF">E2C01_062478</name>
</gene>
<dbReference type="OrthoDB" id="201595at2759"/>